<dbReference type="AlphaFoldDB" id="A0A7U3ZG92"/>
<proteinExistence type="predicted"/>
<keyword evidence="2" id="KW-1185">Reference proteome</keyword>
<gene>
    <name evidence="1" type="ordered locus">Runsl_0127</name>
</gene>
<dbReference type="Proteomes" id="UP000000493">
    <property type="component" value="Chromosome"/>
</dbReference>
<protein>
    <recommendedName>
        <fullName evidence="3">DUF429 domain-containing protein</fullName>
    </recommendedName>
</protein>
<accession>A0A7U3ZG92</accession>
<dbReference type="RefSeq" id="WP_013925910.1">
    <property type="nucleotide sequence ID" value="NC_015703.1"/>
</dbReference>
<dbReference type="KEGG" id="rsi:Runsl_0127"/>
<evidence type="ECO:0008006" key="3">
    <source>
        <dbReference type="Google" id="ProtNLM"/>
    </source>
</evidence>
<reference evidence="1 2" key="2">
    <citation type="journal article" date="2012" name="Stand. Genomic Sci.">
        <title>Complete genome sequence of the aquatic bacterium Runella slithyformis type strain (LSU 4(T)).</title>
        <authorList>
            <person name="Copeland A."/>
            <person name="Zhang X."/>
            <person name="Misra M."/>
            <person name="Lapidus A."/>
            <person name="Nolan M."/>
            <person name="Lucas S."/>
            <person name="Deshpande S."/>
            <person name="Cheng J.F."/>
            <person name="Tapia R."/>
            <person name="Goodwin L.A."/>
            <person name="Pitluck S."/>
            <person name="Liolios K."/>
            <person name="Pagani I."/>
            <person name="Ivanova N."/>
            <person name="Mikhailova N."/>
            <person name="Pati A."/>
            <person name="Chen A."/>
            <person name="Palaniappan K."/>
            <person name="Land M."/>
            <person name="Hauser L."/>
            <person name="Pan C."/>
            <person name="Jeffries C.D."/>
            <person name="Detter J.C."/>
            <person name="Brambilla E.M."/>
            <person name="Rohde M."/>
            <person name="Djao O.D."/>
            <person name="Goker M."/>
            <person name="Sikorski J."/>
            <person name="Tindall B.J."/>
            <person name="Woyke T."/>
            <person name="Bristow J."/>
            <person name="Eisen J.A."/>
            <person name="Markowitz V."/>
            <person name="Hugenholtz P."/>
            <person name="Kyrpides N.C."/>
            <person name="Klenk H.P."/>
            <person name="Mavromatis K."/>
        </authorList>
    </citation>
    <scope>NUCLEOTIDE SEQUENCE [LARGE SCALE GENOMIC DNA]</scope>
    <source>
        <strain evidence="2">ATCC 29530 / DSM 19594 / LMG 11500 / NCIMB 11436 / LSU 4</strain>
    </source>
</reference>
<name>A0A7U3ZG92_RUNSL</name>
<organism evidence="1 2">
    <name type="scientific">Runella slithyformis (strain ATCC 29530 / DSM 19594 / LMG 11500 / NCIMB 11436 / LSU 4)</name>
    <dbReference type="NCBI Taxonomy" id="761193"/>
    <lineage>
        <taxon>Bacteria</taxon>
        <taxon>Pseudomonadati</taxon>
        <taxon>Bacteroidota</taxon>
        <taxon>Cytophagia</taxon>
        <taxon>Cytophagales</taxon>
        <taxon>Spirosomataceae</taxon>
        <taxon>Runella</taxon>
    </lineage>
</organism>
<sequence>MLGTFAGIDYGSKTSGNTVICHHDSQQLHFYNADKKDADAFIIDWLTQRQTGASPSKIEALFLDAPLSLPAVYHSVPGFSNYHYRQCDITLKAMSPMFLGGLTARAMELKQHIKEKINIETYEVYPKALAQVSLPENYHKKLTLHEMEELCKVLANAVPGLTFAECPATQHQFDALLAWVSGYRFMNQKHLVFGDYREGIIIV</sequence>
<evidence type="ECO:0000313" key="1">
    <source>
        <dbReference type="EMBL" id="AEI46585.1"/>
    </source>
</evidence>
<dbReference type="EMBL" id="CP002859">
    <property type="protein sequence ID" value="AEI46585.1"/>
    <property type="molecule type" value="Genomic_DNA"/>
</dbReference>
<evidence type="ECO:0000313" key="2">
    <source>
        <dbReference type="Proteomes" id="UP000000493"/>
    </source>
</evidence>
<reference evidence="2" key="1">
    <citation type="submission" date="2011-06" db="EMBL/GenBank/DDBJ databases">
        <title>The complete genome of chromosome of Runella slithyformis DSM 19594.</title>
        <authorList>
            <consortium name="US DOE Joint Genome Institute (JGI-PGF)"/>
            <person name="Lucas S."/>
            <person name="Han J."/>
            <person name="Lapidus A."/>
            <person name="Bruce D."/>
            <person name="Goodwin L."/>
            <person name="Pitluck S."/>
            <person name="Peters L."/>
            <person name="Kyrpides N."/>
            <person name="Mavromatis K."/>
            <person name="Ivanova N."/>
            <person name="Ovchinnikova G."/>
            <person name="Zhang X."/>
            <person name="Misra M."/>
            <person name="Detter J.C."/>
            <person name="Tapia R."/>
            <person name="Han C."/>
            <person name="Land M."/>
            <person name="Hauser L."/>
            <person name="Markowitz V."/>
            <person name="Cheng J.-F."/>
            <person name="Hugenholtz P."/>
            <person name="Woyke T."/>
            <person name="Wu D."/>
            <person name="Tindall B."/>
            <person name="Faehrich R."/>
            <person name="Brambilla E."/>
            <person name="Klenk H.-P."/>
            <person name="Eisen J.A."/>
        </authorList>
    </citation>
    <scope>NUCLEOTIDE SEQUENCE [LARGE SCALE GENOMIC DNA]</scope>
    <source>
        <strain evidence="2">ATCC 29530 / DSM 19594 / LMG 11500 / NCIMB 11436 / LSU 4</strain>
    </source>
</reference>